<evidence type="ECO:0000256" key="4">
    <source>
        <dbReference type="SAM" id="Phobius"/>
    </source>
</evidence>
<keyword evidence="4" id="KW-0812">Transmembrane</keyword>
<dbReference type="RefSeq" id="WP_010752240.1">
    <property type="nucleotide sequence ID" value="NZ_BJWF01000033.1"/>
</dbReference>
<protein>
    <submittedName>
        <fullName evidence="5">Uncharacterized protein</fullName>
    </submittedName>
</protein>
<keyword evidence="3" id="KW-0808">Transferase</keyword>
<evidence type="ECO:0000256" key="3">
    <source>
        <dbReference type="ARBA" id="ARBA00022679"/>
    </source>
</evidence>
<comment type="similarity">
    <text evidence="1">Belongs to the glycosyltransferase 2 family.</text>
</comment>
<evidence type="ECO:0000313" key="6">
    <source>
        <dbReference type="Proteomes" id="UP000321830"/>
    </source>
</evidence>
<keyword evidence="4" id="KW-1133">Transmembrane helix</keyword>
<evidence type="ECO:0000256" key="2">
    <source>
        <dbReference type="ARBA" id="ARBA00022676"/>
    </source>
</evidence>
<feature type="transmembrane region" description="Helical" evidence="4">
    <location>
        <begin position="6"/>
        <end position="27"/>
    </location>
</feature>
<proteinExistence type="inferred from homology"/>
<accession>A0A511J427</accession>
<dbReference type="SUPFAM" id="SSF53448">
    <property type="entry name" value="Nucleotide-diphospho-sugar transferases"/>
    <property type="match status" value="1"/>
</dbReference>
<evidence type="ECO:0000313" key="5">
    <source>
        <dbReference type="EMBL" id="GEL92768.1"/>
    </source>
</evidence>
<sequence>MIKLLFFLSGFLIFWGMIGYQFIILLLDKIMKYPKKMINTELLESQPSISILIVAHNEEKVILDKLKNVSKIEYPNEKTEIIVASDHSDDKTAEIVREFISNNPQKKIRLYETRKRGGKTNAQNEAVRIAENDILVFTDANSIIDSQAINWLVQGLCEEQVGYVTGRLIYLNRNQVVTSESESTYWDLDLQIRSIESRIQTITAGNGALYACWKKDYIEIPTIESHDSTLPRYFALEGKRALAIDEALVYEKAGETKEDEFKRKVRMNRIILKGILPDYRILNVFKYKWYSFFILGIELAAIHYG</sequence>
<dbReference type="AlphaFoldDB" id="A0A511J427"/>
<keyword evidence="4" id="KW-0472">Membrane</keyword>
<dbReference type="Proteomes" id="UP000321830">
    <property type="component" value="Unassembled WGS sequence"/>
</dbReference>
<dbReference type="PANTHER" id="PTHR43630:SF1">
    <property type="entry name" value="POLY-BETA-1,6-N-ACETYL-D-GLUCOSAMINE SYNTHASE"/>
    <property type="match status" value="1"/>
</dbReference>
<dbReference type="EMBL" id="BJWF01000033">
    <property type="protein sequence ID" value="GEL92768.1"/>
    <property type="molecule type" value="Genomic_DNA"/>
</dbReference>
<dbReference type="GO" id="GO:0016757">
    <property type="term" value="F:glycosyltransferase activity"/>
    <property type="evidence" value="ECO:0007669"/>
    <property type="project" value="UniProtKB-KW"/>
</dbReference>
<dbReference type="PANTHER" id="PTHR43630">
    <property type="entry name" value="POLY-BETA-1,6-N-ACETYL-D-GLUCOSAMINE SYNTHASE"/>
    <property type="match status" value="1"/>
</dbReference>
<dbReference type="Gene3D" id="3.90.550.10">
    <property type="entry name" value="Spore Coat Polysaccharide Biosynthesis Protein SpsA, Chain A"/>
    <property type="match status" value="1"/>
</dbReference>
<reference evidence="5 6" key="1">
    <citation type="submission" date="2019-07" db="EMBL/GenBank/DDBJ databases">
        <title>Whole genome shotgun sequence of Enterococcus villorum NBRC 100699.</title>
        <authorList>
            <person name="Hosoyama A."/>
            <person name="Uohara A."/>
            <person name="Ohji S."/>
            <person name="Ichikawa N."/>
        </authorList>
    </citation>
    <scope>NUCLEOTIDE SEQUENCE [LARGE SCALE GENOMIC DNA]</scope>
    <source>
        <strain evidence="5 6">NBRC 100699</strain>
    </source>
</reference>
<organism evidence="5 6">
    <name type="scientific">Enterococcus villorum</name>
    <dbReference type="NCBI Taxonomy" id="112904"/>
    <lineage>
        <taxon>Bacteria</taxon>
        <taxon>Bacillati</taxon>
        <taxon>Bacillota</taxon>
        <taxon>Bacilli</taxon>
        <taxon>Lactobacillales</taxon>
        <taxon>Enterococcaceae</taxon>
        <taxon>Enterococcus</taxon>
    </lineage>
</organism>
<keyword evidence="2" id="KW-0328">Glycosyltransferase</keyword>
<dbReference type="Pfam" id="PF13641">
    <property type="entry name" value="Glyco_tranf_2_3"/>
    <property type="match status" value="1"/>
</dbReference>
<evidence type="ECO:0000256" key="1">
    <source>
        <dbReference type="ARBA" id="ARBA00006739"/>
    </source>
</evidence>
<gene>
    <name evidence="5" type="ORF">EVI01_21050</name>
</gene>
<dbReference type="InterPro" id="IPR029044">
    <property type="entry name" value="Nucleotide-diphossugar_trans"/>
</dbReference>
<comment type="caution">
    <text evidence="5">The sequence shown here is derived from an EMBL/GenBank/DDBJ whole genome shotgun (WGS) entry which is preliminary data.</text>
</comment>
<name>A0A511J427_9ENTE</name>